<dbReference type="NCBIfam" id="TIGR03655">
    <property type="entry name" value="anti_R_Lar"/>
    <property type="match status" value="1"/>
</dbReference>
<gene>
    <name evidence="1" type="ORF">MM415B07727_0003</name>
</gene>
<accession>A0A6M3LT12</accession>
<dbReference type="InterPro" id="IPR019908">
    <property type="entry name" value="Toxin_RalR"/>
</dbReference>
<dbReference type="AlphaFoldDB" id="A0A6M3LT12"/>
<dbReference type="EMBL" id="MT143421">
    <property type="protein sequence ID" value="QJA96652.1"/>
    <property type="molecule type" value="Genomic_DNA"/>
</dbReference>
<protein>
    <submittedName>
        <fullName evidence="1">Putative restriction alleviation protein</fullName>
    </submittedName>
</protein>
<reference evidence="1" key="1">
    <citation type="submission" date="2020-03" db="EMBL/GenBank/DDBJ databases">
        <title>The deep terrestrial virosphere.</title>
        <authorList>
            <person name="Holmfeldt K."/>
            <person name="Nilsson E."/>
            <person name="Simone D."/>
            <person name="Lopez-Fernandez M."/>
            <person name="Wu X."/>
            <person name="de Brujin I."/>
            <person name="Lundin D."/>
            <person name="Andersson A."/>
            <person name="Bertilsson S."/>
            <person name="Dopson M."/>
        </authorList>
    </citation>
    <scope>NUCLEOTIDE SEQUENCE</scope>
    <source>
        <strain evidence="1">MM415B07727</strain>
    </source>
</reference>
<organism evidence="1">
    <name type="scientific">viral metagenome</name>
    <dbReference type="NCBI Taxonomy" id="1070528"/>
    <lineage>
        <taxon>unclassified sequences</taxon>
        <taxon>metagenomes</taxon>
        <taxon>organismal metagenomes</taxon>
    </lineage>
</organism>
<sequence>MKKEVIKPCPFCGSLRVSLCRTNSNACWIRCDKCGADAPSNPFRKKAITIWNRRPKTNGVAIITLDDEKEKR</sequence>
<dbReference type="Pfam" id="PF14354">
    <property type="entry name" value="Lar_restr_allev"/>
    <property type="match status" value="1"/>
</dbReference>
<evidence type="ECO:0000313" key="1">
    <source>
        <dbReference type="EMBL" id="QJA96652.1"/>
    </source>
</evidence>
<name>A0A6M3LT12_9ZZZZ</name>
<proteinExistence type="predicted"/>